<dbReference type="EMBL" id="JBDNCH010000004">
    <property type="protein sequence ID" value="MEN9063198.1"/>
    <property type="molecule type" value="Genomic_DNA"/>
</dbReference>
<keyword evidence="6 9" id="KW-0012">Acyltransferase</keyword>
<comment type="catalytic activity">
    <reaction evidence="8">
        <text>N(6)-[(R)-dihydrolipoyl]-L-lysyl-[protein] + acetyl-CoA = N(6)-[(R)-S(8)-acetyldihydrolipoyl]-L-lysyl-[protein] + CoA</text>
        <dbReference type="Rhea" id="RHEA:17017"/>
        <dbReference type="Rhea" id="RHEA-COMP:10475"/>
        <dbReference type="Rhea" id="RHEA-COMP:10478"/>
        <dbReference type="ChEBI" id="CHEBI:57287"/>
        <dbReference type="ChEBI" id="CHEBI:57288"/>
        <dbReference type="ChEBI" id="CHEBI:83100"/>
        <dbReference type="ChEBI" id="CHEBI:83111"/>
        <dbReference type="EC" id="2.3.1.12"/>
    </reaction>
</comment>
<evidence type="ECO:0000256" key="2">
    <source>
        <dbReference type="ARBA" id="ARBA00007317"/>
    </source>
</evidence>
<dbReference type="InterPro" id="IPR000089">
    <property type="entry name" value="Biotin_lipoyl"/>
</dbReference>
<dbReference type="Pfam" id="PF00364">
    <property type="entry name" value="Biotin_lipoyl"/>
    <property type="match status" value="1"/>
</dbReference>
<proteinExistence type="inferred from homology"/>
<dbReference type="EC" id="2.3.1.-" evidence="9"/>
<dbReference type="Proteomes" id="UP001428774">
    <property type="component" value="Unassembled WGS sequence"/>
</dbReference>
<feature type="compositionally biased region" description="Pro residues" evidence="10">
    <location>
        <begin position="116"/>
        <end position="125"/>
    </location>
</feature>
<dbReference type="InterPro" id="IPR011053">
    <property type="entry name" value="Single_hybrid_motif"/>
</dbReference>
<feature type="compositionally biased region" description="Low complexity" evidence="10">
    <location>
        <begin position="91"/>
        <end position="101"/>
    </location>
</feature>
<dbReference type="AlphaFoldDB" id="A0AAW9SVZ0"/>
<evidence type="ECO:0000256" key="1">
    <source>
        <dbReference type="ARBA" id="ARBA00001938"/>
    </source>
</evidence>
<dbReference type="InterPro" id="IPR001078">
    <property type="entry name" value="2-oxoacid_DH_actylTfrase"/>
</dbReference>
<evidence type="ECO:0000256" key="10">
    <source>
        <dbReference type="SAM" id="MobiDB-lite"/>
    </source>
</evidence>
<dbReference type="PANTHER" id="PTHR43178:SF2">
    <property type="entry name" value="DIHYDROLIPOYLLYSINE-RESIDUE ACETYLTRANSFERASE COMPONENT OF PYRUVATE DEHYDROGENASE COMPLEX"/>
    <property type="match status" value="1"/>
</dbReference>
<evidence type="ECO:0000256" key="9">
    <source>
        <dbReference type="RuleBase" id="RU003423"/>
    </source>
</evidence>
<reference evidence="13 14" key="1">
    <citation type="submission" date="2024-05" db="EMBL/GenBank/DDBJ databases">
        <title>Genome sequence of Ponticoccus litoralis KCCM 90028.</title>
        <authorList>
            <person name="Kim J.M."/>
            <person name="Lee J.K."/>
            <person name="Choi B.J."/>
            <person name="Bayburt H."/>
            <person name="Baek J.H."/>
            <person name="Jeon C.O."/>
        </authorList>
    </citation>
    <scope>NUCLEOTIDE SEQUENCE [LARGE SCALE GENOMIC DNA]</scope>
    <source>
        <strain evidence="13 14">KCCM 90028</strain>
    </source>
</reference>
<dbReference type="Gene3D" id="3.30.559.10">
    <property type="entry name" value="Chloramphenicol acetyltransferase-like domain"/>
    <property type="match status" value="1"/>
</dbReference>
<feature type="domain" description="Peripheral subunit-binding (PSBD)" evidence="12">
    <location>
        <begin position="143"/>
        <end position="180"/>
    </location>
</feature>
<dbReference type="CDD" id="cd06849">
    <property type="entry name" value="lipoyl_domain"/>
    <property type="match status" value="1"/>
</dbReference>
<comment type="cofactor">
    <cofactor evidence="1 9">
        <name>(R)-lipoate</name>
        <dbReference type="ChEBI" id="CHEBI:83088"/>
    </cofactor>
</comment>
<dbReference type="SUPFAM" id="SSF51230">
    <property type="entry name" value="Single hybrid motif"/>
    <property type="match status" value="1"/>
</dbReference>
<evidence type="ECO:0000313" key="13">
    <source>
        <dbReference type="EMBL" id="MEN9063198.1"/>
    </source>
</evidence>
<dbReference type="GO" id="GO:0005737">
    <property type="term" value="C:cytoplasm"/>
    <property type="evidence" value="ECO:0007669"/>
    <property type="project" value="TreeGrafter"/>
</dbReference>
<dbReference type="PROSITE" id="PS00189">
    <property type="entry name" value="LIPOYL"/>
    <property type="match status" value="1"/>
</dbReference>
<comment type="caution">
    <text evidence="13">The sequence shown here is derived from an EMBL/GenBank/DDBJ whole genome shotgun (WGS) entry which is preliminary data.</text>
</comment>
<dbReference type="PROSITE" id="PS51826">
    <property type="entry name" value="PSBD"/>
    <property type="match status" value="1"/>
</dbReference>
<dbReference type="InterPro" id="IPR023213">
    <property type="entry name" value="CAT-like_dom_sf"/>
</dbReference>
<dbReference type="GO" id="GO:0031405">
    <property type="term" value="F:lipoic acid binding"/>
    <property type="evidence" value="ECO:0007669"/>
    <property type="project" value="TreeGrafter"/>
</dbReference>
<protein>
    <recommendedName>
        <fullName evidence="9">Dihydrolipoamide acetyltransferase component of pyruvate dehydrogenase complex</fullName>
        <ecNumber evidence="9">2.3.1.-</ecNumber>
    </recommendedName>
</protein>
<dbReference type="FunFam" id="3.30.559.10:FF:000004">
    <property type="entry name" value="Acetyltransferase component of pyruvate dehydrogenase complex"/>
    <property type="match status" value="1"/>
</dbReference>
<feature type="region of interest" description="Disordered" evidence="10">
    <location>
        <begin position="86"/>
        <end position="148"/>
    </location>
</feature>
<comment type="subunit">
    <text evidence="3">Forms a 24-polypeptide structural core with octahedral symmetry.</text>
</comment>
<comment type="function">
    <text evidence="7">The pyruvate dehydrogenase complex catalyzes the overall conversion of pyruvate to acetyl-CoA and CO(2). It contains multiple copies of three enzymatic components: pyruvate dehydrogenase (E1), dihydrolipoamide acetyltransferase (E2) and lipoamide dehydrogenase (E3).</text>
</comment>
<dbReference type="InterPro" id="IPR004167">
    <property type="entry name" value="PSBD"/>
</dbReference>
<evidence type="ECO:0000259" key="12">
    <source>
        <dbReference type="PROSITE" id="PS51826"/>
    </source>
</evidence>
<evidence type="ECO:0000259" key="11">
    <source>
        <dbReference type="PROSITE" id="PS50968"/>
    </source>
</evidence>
<evidence type="ECO:0000256" key="8">
    <source>
        <dbReference type="ARBA" id="ARBA00048370"/>
    </source>
</evidence>
<keyword evidence="5 9" id="KW-0450">Lipoyl</keyword>
<evidence type="ECO:0000256" key="6">
    <source>
        <dbReference type="ARBA" id="ARBA00023315"/>
    </source>
</evidence>
<organism evidence="13 14">
    <name type="scientific">Ponticoccus litoralis</name>
    <dbReference type="NCBI Taxonomy" id="422297"/>
    <lineage>
        <taxon>Bacteria</taxon>
        <taxon>Pseudomonadati</taxon>
        <taxon>Pseudomonadota</taxon>
        <taxon>Alphaproteobacteria</taxon>
        <taxon>Rhodobacterales</taxon>
        <taxon>Roseobacteraceae</taxon>
        <taxon>Ponticoccus</taxon>
    </lineage>
</organism>
<dbReference type="InterPro" id="IPR050743">
    <property type="entry name" value="2-oxoacid_DH_E2_comp"/>
</dbReference>
<evidence type="ECO:0000313" key="14">
    <source>
        <dbReference type="Proteomes" id="UP001428774"/>
    </source>
</evidence>
<name>A0AAW9SVZ0_9RHOB</name>
<comment type="similarity">
    <text evidence="2 9">Belongs to the 2-oxoacid dehydrogenase family.</text>
</comment>
<dbReference type="GO" id="GO:0006086">
    <property type="term" value="P:pyruvate decarboxylation to acetyl-CoA"/>
    <property type="evidence" value="ECO:0007669"/>
    <property type="project" value="TreeGrafter"/>
</dbReference>
<keyword evidence="4 9" id="KW-0808">Transferase</keyword>
<evidence type="ECO:0000256" key="5">
    <source>
        <dbReference type="ARBA" id="ARBA00022823"/>
    </source>
</evidence>
<evidence type="ECO:0000256" key="4">
    <source>
        <dbReference type="ARBA" id="ARBA00022679"/>
    </source>
</evidence>
<dbReference type="InterPro" id="IPR003016">
    <property type="entry name" value="2-oxoA_DH_lipoyl-BS"/>
</dbReference>
<evidence type="ECO:0000256" key="7">
    <source>
        <dbReference type="ARBA" id="ARBA00025211"/>
    </source>
</evidence>
<evidence type="ECO:0000256" key="3">
    <source>
        <dbReference type="ARBA" id="ARBA00011484"/>
    </source>
</evidence>
<feature type="domain" description="Lipoyl-binding" evidence="11">
    <location>
        <begin position="4"/>
        <end position="80"/>
    </location>
</feature>
<dbReference type="SUPFAM" id="SSF52777">
    <property type="entry name" value="CoA-dependent acyltransferases"/>
    <property type="match status" value="1"/>
</dbReference>
<dbReference type="PROSITE" id="PS50968">
    <property type="entry name" value="BIOTINYL_LIPOYL"/>
    <property type="match status" value="1"/>
</dbReference>
<dbReference type="Pfam" id="PF02817">
    <property type="entry name" value="E3_binding"/>
    <property type="match status" value="1"/>
</dbReference>
<dbReference type="SUPFAM" id="SSF47005">
    <property type="entry name" value="Peripheral subunit-binding domain of 2-oxo acid dehydrogenase complex"/>
    <property type="match status" value="1"/>
</dbReference>
<dbReference type="Gene3D" id="2.40.50.100">
    <property type="match status" value="1"/>
</dbReference>
<dbReference type="Gene3D" id="4.10.320.10">
    <property type="entry name" value="E3-binding domain"/>
    <property type="match status" value="1"/>
</dbReference>
<gene>
    <name evidence="13" type="ORF">ABFB10_21615</name>
</gene>
<sequence>MNTTVEIHVPDIGDFNDVPIIEIPVAVGDTVCVDDTLVVLESDKATLDVPSPRIGTIAELKVAEGDRVSKGSLVLLMEIAAAPEPAPPVAPQAAETARAAPDSGPAEPGAVSHPALLPPSVPVPMPVSALPAPGTDKGGKPSHASPSVRKLARTLGVAIDEVPATGRKNRITRDDVEAFVKTRLTTPPSKAGQGTALPDLPDWPNPDFAVFGPIERMPLPRIARISGPSLTRNAMLIPHVCNFDKADVSDLEDFRKRLNTEAGPEDARITMLAFAVKATVCALKAHPRFNASLDGDDIVLKHYWNIGVAADTPDGLVVPVIKEADRKGLREIAAEMASLAASARQGRLKRDDMQGATFTISSLGGVGGTGFTPIINAPEVAILGMTRAETQPVWNGSAFQPRLIQPLSLSWDHRVVDGVAAARFLRHVSEVMGDLRRLSV</sequence>
<dbReference type="GO" id="GO:0004742">
    <property type="term" value="F:dihydrolipoyllysine-residue acetyltransferase activity"/>
    <property type="evidence" value="ECO:0007669"/>
    <property type="project" value="UniProtKB-EC"/>
</dbReference>
<dbReference type="PANTHER" id="PTHR43178">
    <property type="entry name" value="DIHYDROLIPOAMIDE ACETYLTRANSFERASE COMPONENT OF PYRUVATE DEHYDROGENASE COMPLEX"/>
    <property type="match status" value="1"/>
</dbReference>
<accession>A0AAW9SVZ0</accession>
<keyword evidence="14" id="KW-1185">Reference proteome</keyword>
<dbReference type="Pfam" id="PF00198">
    <property type="entry name" value="2-oxoacid_dh"/>
    <property type="match status" value="1"/>
</dbReference>
<dbReference type="RefSeq" id="WP_347168299.1">
    <property type="nucleotide sequence ID" value="NZ_JBDNCH010000004.1"/>
</dbReference>
<dbReference type="InterPro" id="IPR036625">
    <property type="entry name" value="E3-bd_dom_sf"/>
</dbReference>